<dbReference type="EC" id="2.1.1.37" evidence="1"/>
<dbReference type="InterPro" id="IPR018117">
    <property type="entry name" value="C5_DNA_meth_AS"/>
</dbReference>
<dbReference type="GO" id="GO:0003886">
    <property type="term" value="F:DNA (cytosine-5-)-methyltransferase activity"/>
    <property type="evidence" value="ECO:0007669"/>
    <property type="project" value="UniProtKB-EC"/>
</dbReference>
<keyword evidence="3 5" id="KW-0808">Transferase</keyword>
<comment type="caution">
    <text evidence="7">The sequence shown here is derived from an EMBL/GenBank/DDBJ whole genome shotgun (WGS) entry which is preliminary data.</text>
</comment>
<feature type="region of interest" description="Disordered" evidence="6">
    <location>
        <begin position="59"/>
        <end position="93"/>
    </location>
</feature>
<evidence type="ECO:0000256" key="2">
    <source>
        <dbReference type="ARBA" id="ARBA00022603"/>
    </source>
</evidence>
<keyword evidence="4 5" id="KW-0949">S-adenosyl-L-methionine</keyword>
<reference evidence="7 8" key="1">
    <citation type="journal article" date="2012" name="BMC Genomics">
        <title>Tools to kill: Genome of one of the most destructive plant pathogenic fungi Macrophomina phaseolina.</title>
        <authorList>
            <person name="Islam M.S."/>
            <person name="Haque M.S."/>
            <person name="Islam M.M."/>
            <person name="Emdad E.M."/>
            <person name="Halim A."/>
            <person name="Hossen Q.M.M."/>
            <person name="Hossain M.Z."/>
            <person name="Ahmed B."/>
            <person name="Rahim S."/>
            <person name="Rahman M.S."/>
            <person name="Alam M.M."/>
            <person name="Hou S."/>
            <person name="Wan X."/>
            <person name="Saito J.A."/>
            <person name="Alam M."/>
        </authorList>
    </citation>
    <scope>NUCLEOTIDE SEQUENCE [LARGE SCALE GENOMIC DNA]</scope>
    <source>
        <strain evidence="7 8">MS6</strain>
    </source>
</reference>
<dbReference type="EMBL" id="AHHD01000386">
    <property type="protein sequence ID" value="EKG13760.1"/>
    <property type="molecule type" value="Genomic_DNA"/>
</dbReference>
<feature type="compositionally biased region" description="Basic and acidic residues" evidence="6">
    <location>
        <begin position="517"/>
        <end position="533"/>
    </location>
</feature>
<sequence>MIPDTGGTAQDWEAEDDPIVLSDDEDDPIVLSDDEDDQKLSHIPVNNAICEFISLLDEDDEQGTPAPPCTSSSPAPPQHTGSKRNSEPQPPDAFVTSCNLISDLAKKLGPTACRVKFGDTVELSPQVPEPFQPGDFLRVVKIVENLSTGQVVLRGLVFRRNKYLAPMLSRTLNETHLVVTIDAEDPRPYHVQGLEEIPLAYAIRKRRLVVTNRAFPELSWRGDEALCYADHRKYIYENEVLVCRNVFANIYGKDERARKRTRPWQGLLRFILPGEADDVGGILTGLKGEDVGLSNEDPDVVAANWPLPQGPNNARQYSFADGFQGAGGASQAAEMAGLKVKYGFDHNIKACRTATSNFPRARIYRCEASDFPPPGFDPHVDILHLSPPCQPFSWANTRPNEAKNEKNTDAILALGKIIRAVKPRLVTMEEVDSLARKTNHSLWFGTLLGIIIDEGYSVRWAIHTVRDYGVSQPRKRLALIAARPSVPLPEMPAPTHGPPGSGLLPYVSVRTAIGGIPRDDPHHNPQSARRVDKAPYNPDKPFDKTIVCSNSEAYHWSGRKFTNRELAGIQGFPPTFQFVGCATDVETQIGNAVPPPYFKNIFMECIKTLRKVDGEQGHTGGRVGGGSDAHSAASRLLPIHQSAAAHRSITGEPLRVGSSTRFQCSTMSGASAREAIMIDEKDNDSGDERVVIDLG</sequence>
<dbReference type="Gene3D" id="3.40.50.150">
    <property type="entry name" value="Vaccinia Virus protein VP39"/>
    <property type="match status" value="1"/>
</dbReference>
<accession>K2SA59</accession>
<dbReference type="InterPro" id="IPR050390">
    <property type="entry name" value="C5-Methyltransferase"/>
</dbReference>
<dbReference type="Pfam" id="PF00145">
    <property type="entry name" value="DNA_methylase"/>
    <property type="match status" value="2"/>
</dbReference>
<feature type="region of interest" description="Disordered" evidence="6">
    <location>
        <begin position="515"/>
        <end position="536"/>
    </location>
</feature>
<dbReference type="VEuPathDB" id="FungiDB:MPH_09068"/>
<dbReference type="SUPFAM" id="SSF53335">
    <property type="entry name" value="S-adenosyl-L-methionine-dependent methyltransferases"/>
    <property type="match status" value="1"/>
</dbReference>
<dbReference type="GO" id="GO:0005634">
    <property type="term" value="C:nucleus"/>
    <property type="evidence" value="ECO:0007669"/>
    <property type="project" value="TreeGrafter"/>
</dbReference>
<dbReference type="PROSITE" id="PS00094">
    <property type="entry name" value="C5_MTASE_1"/>
    <property type="match status" value="1"/>
</dbReference>
<protein>
    <recommendedName>
        <fullName evidence="1">DNA (cytosine-5-)-methyltransferase</fullName>
        <ecNumber evidence="1">2.1.1.37</ecNumber>
    </recommendedName>
</protein>
<dbReference type="PRINTS" id="PR00105">
    <property type="entry name" value="C5METTRFRASE"/>
</dbReference>
<evidence type="ECO:0000313" key="8">
    <source>
        <dbReference type="Proteomes" id="UP000007129"/>
    </source>
</evidence>
<dbReference type="OrthoDB" id="414133at2759"/>
<dbReference type="InParanoid" id="K2SA59"/>
<feature type="compositionally biased region" description="Acidic residues" evidence="6">
    <location>
        <begin position="12"/>
        <end position="37"/>
    </location>
</feature>
<organism evidence="7 8">
    <name type="scientific">Macrophomina phaseolina (strain MS6)</name>
    <name type="common">Charcoal rot fungus</name>
    <dbReference type="NCBI Taxonomy" id="1126212"/>
    <lineage>
        <taxon>Eukaryota</taxon>
        <taxon>Fungi</taxon>
        <taxon>Dikarya</taxon>
        <taxon>Ascomycota</taxon>
        <taxon>Pezizomycotina</taxon>
        <taxon>Dothideomycetes</taxon>
        <taxon>Dothideomycetes incertae sedis</taxon>
        <taxon>Botryosphaeriales</taxon>
        <taxon>Botryosphaeriaceae</taxon>
        <taxon>Macrophomina</taxon>
    </lineage>
</organism>
<evidence type="ECO:0000256" key="5">
    <source>
        <dbReference type="PROSITE-ProRule" id="PRU01016"/>
    </source>
</evidence>
<gene>
    <name evidence="7" type="ORF">MPH_09068</name>
</gene>
<name>K2SA59_MACPH</name>
<dbReference type="AlphaFoldDB" id="K2SA59"/>
<dbReference type="GO" id="GO:0003677">
    <property type="term" value="F:DNA binding"/>
    <property type="evidence" value="ECO:0007669"/>
    <property type="project" value="TreeGrafter"/>
</dbReference>
<dbReference type="eggNOG" id="ENOG502RYYW">
    <property type="taxonomic scope" value="Eukaryota"/>
</dbReference>
<dbReference type="PANTHER" id="PTHR10629:SF52">
    <property type="entry name" value="DNA (CYTOSINE-5)-METHYLTRANSFERASE 1"/>
    <property type="match status" value="1"/>
</dbReference>
<dbReference type="Proteomes" id="UP000007129">
    <property type="component" value="Unassembled WGS sequence"/>
</dbReference>
<dbReference type="InterPro" id="IPR001525">
    <property type="entry name" value="C5_MeTfrase"/>
</dbReference>
<dbReference type="PROSITE" id="PS51679">
    <property type="entry name" value="SAM_MT_C5"/>
    <property type="match status" value="1"/>
</dbReference>
<feature type="region of interest" description="Disordered" evidence="6">
    <location>
        <begin position="1"/>
        <end position="38"/>
    </location>
</feature>
<dbReference type="Gene3D" id="3.90.120.10">
    <property type="entry name" value="DNA Methylase, subunit A, domain 2"/>
    <property type="match status" value="1"/>
</dbReference>
<evidence type="ECO:0000256" key="6">
    <source>
        <dbReference type="SAM" id="MobiDB-lite"/>
    </source>
</evidence>
<feature type="active site" evidence="5">
    <location>
        <position position="389"/>
    </location>
</feature>
<dbReference type="STRING" id="1126212.K2SA59"/>
<dbReference type="InterPro" id="IPR029063">
    <property type="entry name" value="SAM-dependent_MTases_sf"/>
</dbReference>
<comment type="similarity">
    <text evidence="5">Belongs to the class I-like SAM-binding methyltransferase superfamily. C5-methyltransferase family.</text>
</comment>
<dbReference type="PANTHER" id="PTHR10629">
    <property type="entry name" value="CYTOSINE-SPECIFIC METHYLTRANSFERASE"/>
    <property type="match status" value="1"/>
</dbReference>
<dbReference type="GO" id="GO:0044027">
    <property type="term" value="P:negative regulation of gene expression via chromosomal CpG island methylation"/>
    <property type="evidence" value="ECO:0007669"/>
    <property type="project" value="TreeGrafter"/>
</dbReference>
<evidence type="ECO:0000313" key="7">
    <source>
        <dbReference type="EMBL" id="EKG13760.1"/>
    </source>
</evidence>
<proteinExistence type="inferred from homology"/>
<dbReference type="HOGENOM" id="CLU_012943_2_1_1"/>
<evidence type="ECO:0000256" key="3">
    <source>
        <dbReference type="ARBA" id="ARBA00022679"/>
    </source>
</evidence>
<dbReference type="GO" id="GO:0032259">
    <property type="term" value="P:methylation"/>
    <property type="evidence" value="ECO:0007669"/>
    <property type="project" value="UniProtKB-KW"/>
</dbReference>
<keyword evidence="2 5" id="KW-0489">Methyltransferase</keyword>
<evidence type="ECO:0000256" key="4">
    <source>
        <dbReference type="ARBA" id="ARBA00022691"/>
    </source>
</evidence>
<evidence type="ECO:0000256" key="1">
    <source>
        <dbReference type="ARBA" id="ARBA00011975"/>
    </source>
</evidence>